<dbReference type="InterPro" id="IPR035911">
    <property type="entry name" value="MurE/MurF_N"/>
</dbReference>
<dbReference type="GO" id="GO:0008360">
    <property type="term" value="P:regulation of cell shape"/>
    <property type="evidence" value="ECO:0007669"/>
    <property type="project" value="UniProtKB-KW"/>
</dbReference>
<dbReference type="OrthoDB" id="9800958at2"/>
<comment type="function">
    <text evidence="8">Catalyzes the addition of an amino acid to the nucleotide precursor UDP-N-acetylmuramoyl-L-alanyl-D-glutamate (UMAG) in the biosynthesis of bacterial cell-wall peptidoglycan.</text>
</comment>
<evidence type="ECO:0000256" key="5">
    <source>
        <dbReference type="ARBA" id="ARBA00022984"/>
    </source>
</evidence>
<evidence type="ECO:0000256" key="8">
    <source>
        <dbReference type="HAMAP-Rule" id="MF_00208"/>
    </source>
</evidence>
<keyword evidence="8" id="KW-0460">Magnesium</keyword>
<dbReference type="PANTHER" id="PTHR23135">
    <property type="entry name" value="MUR LIGASE FAMILY MEMBER"/>
    <property type="match status" value="1"/>
</dbReference>
<dbReference type="InterPro" id="IPR036565">
    <property type="entry name" value="Mur-like_cat_sf"/>
</dbReference>
<evidence type="ECO:0000259" key="12">
    <source>
        <dbReference type="Pfam" id="PF08245"/>
    </source>
</evidence>
<keyword evidence="8" id="KW-0067">ATP-binding</keyword>
<dbReference type="InterPro" id="IPR000713">
    <property type="entry name" value="Mur_ligase_N"/>
</dbReference>
<dbReference type="Pfam" id="PF01225">
    <property type="entry name" value="Mur_ligase"/>
    <property type="match status" value="1"/>
</dbReference>
<dbReference type="RefSeq" id="WP_089281158.1">
    <property type="nucleotide sequence ID" value="NZ_FZOJ01000001.1"/>
</dbReference>
<keyword evidence="6 8" id="KW-0131">Cell cycle</keyword>
<dbReference type="GO" id="GO:0000287">
    <property type="term" value="F:magnesium ion binding"/>
    <property type="evidence" value="ECO:0007669"/>
    <property type="project" value="UniProtKB-UniRule"/>
</dbReference>
<dbReference type="SUPFAM" id="SSF53623">
    <property type="entry name" value="MurD-like peptide ligases, catalytic domain"/>
    <property type="match status" value="1"/>
</dbReference>
<feature type="domain" description="Mur ligase N-terminal catalytic" evidence="10">
    <location>
        <begin position="23"/>
        <end position="96"/>
    </location>
</feature>
<evidence type="ECO:0000256" key="3">
    <source>
        <dbReference type="ARBA" id="ARBA00022618"/>
    </source>
</evidence>
<dbReference type="SUPFAM" id="SSF53244">
    <property type="entry name" value="MurD-like peptide ligases, peptide-binding domain"/>
    <property type="match status" value="1"/>
</dbReference>
<sequence>MLLTTLIKDLEFVKLKGDLSIDVSGIAYDSREVANNGVFVAMPGFKMDGHDFIQQAIDMGANTIIIEKDLYIEDNITVLKVTDSRKALARIASNFYNKPTEKLNMVGITGTNGKTSITYFIKSIFDHVNKSTGLIGTIGTMIDNKIMQNKNTTPESLNLQAIFNNMLKVNTENCIMEVSSHSLSLNRVAYCEFNTGIFTNLTPDHLELHKNMEEYFNAKAELFEMTRDYNIINADDEYGRRLIERVKNYDAKLVTYGIENEADIYATDIFYSVEFTKYTLNTPKGSIEITVNIPGIIYVYNSLAAIACAYCNGIDLNDIQKGIKELKSIKGRFEVVYTDQDYKIIVDFAHTEDGLEKTLTTIKPFAKGRIILVFGVYAAPGEKGRGKRRAMGKVAAKYSDFAVVTSDNPKEQDPNLIIQEIVEAIKEENGKHIAIVDRKEAIKYAIGISNKDDIILIAGKGHETSQVIGKEEIPFNETEIVTEIIKTSREMKIS</sequence>
<evidence type="ECO:0000256" key="4">
    <source>
        <dbReference type="ARBA" id="ARBA00022960"/>
    </source>
</evidence>
<feature type="modified residue" description="N6-carboxylysine" evidence="8">
    <location>
        <position position="219"/>
    </location>
</feature>
<feature type="domain" description="Mur ligase central" evidence="12">
    <location>
        <begin position="108"/>
        <end position="309"/>
    </location>
</feature>
<dbReference type="GO" id="GO:0005524">
    <property type="term" value="F:ATP binding"/>
    <property type="evidence" value="ECO:0007669"/>
    <property type="project" value="UniProtKB-UniRule"/>
</dbReference>
<dbReference type="AlphaFoldDB" id="A0A239A8H8"/>
<dbReference type="InterPro" id="IPR013221">
    <property type="entry name" value="Mur_ligase_cen"/>
</dbReference>
<dbReference type="GO" id="GO:0051301">
    <property type="term" value="P:cell division"/>
    <property type="evidence" value="ECO:0007669"/>
    <property type="project" value="UniProtKB-KW"/>
</dbReference>
<dbReference type="Gene3D" id="3.40.1190.10">
    <property type="entry name" value="Mur-like, catalytic domain"/>
    <property type="match status" value="1"/>
</dbReference>
<dbReference type="PANTHER" id="PTHR23135:SF4">
    <property type="entry name" value="UDP-N-ACETYLMURAMOYL-L-ALANYL-D-GLUTAMATE--2,6-DIAMINOPIMELATE LIGASE MURE HOMOLOG, CHLOROPLASTIC"/>
    <property type="match status" value="1"/>
</dbReference>
<dbReference type="EMBL" id="FZOJ01000001">
    <property type="protein sequence ID" value="SNR91388.1"/>
    <property type="molecule type" value="Genomic_DNA"/>
</dbReference>
<dbReference type="Gene3D" id="3.40.1390.10">
    <property type="entry name" value="MurE/MurF, N-terminal domain"/>
    <property type="match status" value="1"/>
</dbReference>
<feature type="binding site" evidence="8">
    <location>
        <position position="179"/>
    </location>
    <ligand>
        <name>UDP-N-acetyl-alpha-D-muramoyl-L-alanyl-D-glutamate</name>
        <dbReference type="ChEBI" id="CHEBI:83900"/>
    </ligand>
</feature>
<protein>
    <recommendedName>
        <fullName evidence="8">UDP-N-acetylmuramyl-tripeptide synthetase</fullName>
        <ecNumber evidence="8">6.3.2.-</ecNumber>
    </recommendedName>
    <alternativeName>
        <fullName evidence="8">UDP-MurNAc-tripeptide synthetase</fullName>
    </alternativeName>
</protein>
<comment type="pathway">
    <text evidence="1 8 9">Cell wall biogenesis; peptidoglycan biosynthesis.</text>
</comment>
<feature type="binding site" evidence="8">
    <location>
        <position position="30"/>
    </location>
    <ligand>
        <name>UDP-N-acetyl-alpha-D-muramoyl-L-alanyl-D-glutamate</name>
        <dbReference type="ChEBI" id="CHEBI:83900"/>
    </ligand>
</feature>
<dbReference type="GO" id="GO:0009252">
    <property type="term" value="P:peptidoglycan biosynthetic process"/>
    <property type="evidence" value="ECO:0007669"/>
    <property type="project" value="UniProtKB-UniRule"/>
</dbReference>
<keyword evidence="14" id="KW-1185">Reference proteome</keyword>
<dbReference type="InterPro" id="IPR004101">
    <property type="entry name" value="Mur_ligase_C"/>
</dbReference>
<keyword evidence="3 8" id="KW-0132">Cell division</keyword>
<dbReference type="InterPro" id="IPR036615">
    <property type="entry name" value="Mur_ligase_C_dom_sf"/>
</dbReference>
<feature type="binding site" evidence="8">
    <location>
        <begin position="152"/>
        <end position="153"/>
    </location>
    <ligand>
        <name>UDP-N-acetyl-alpha-D-muramoyl-L-alanyl-D-glutamate</name>
        <dbReference type="ChEBI" id="CHEBI:83900"/>
    </ligand>
</feature>
<feature type="binding site" evidence="8">
    <location>
        <begin position="110"/>
        <end position="116"/>
    </location>
    <ligand>
        <name>ATP</name>
        <dbReference type="ChEBI" id="CHEBI:30616"/>
    </ligand>
</feature>
<dbReference type="GO" id="GO:0005737">
    <property type="term" value="C:cytoplasm"/>
    <property type="evidence" value="ECO:0007669"/>
    <property type="project" value="UniProtKB-SubCell"/>
</dbReference>
<reference evidence="13 14" key="1">
    <citation type="submission" date="2017-06" db="EMBL/GenBank/DDBJ databases">
        <authorList>
            <person name="Kim H.J."/>
            <person name="Triplett B.A."/>
        </authorList>
    </citation>
    <scope>NUCLEOTIDE SEQUENCE [LARGE SCALE GENOMIC DNA]</scope>
    <source>
        <strain evidence="13 14">SCA</strain>
    </source>
</reference>
<evidence type="ECO:0000256" key="2">
    <source>
        <dbReference type="ARBA" id="ARBA00005898"/>
    </source>
</evidence>
<comment type="caution">
    <text evidence="8">Lacks conserved residue(s) required for the propagation of feature annotation.</text>
</comment>
<dbReference type="NCBIfam" id="TIGR01085">
    <property type="entry name" value="murE"/>
    <property type="match status" value="1"/>
</dbReference>
<feature type="binding site" evidence="8">
    <location>
        <position position="187"/>
    </location>
    <ligand>
        <name>UDP-N-acetyl-alpha-D-muramoyl-L-alanyl-D-glutamate</name>
        <dbReference type="ChEBI" id="CHEBI:83900"/>
    </ligand>
</feature>
<organism evidence="13 14">
    <name type="scientific">Anaerovirgula multivorans</name>
    <dbReference type="NCBI Taxonomy" id="312168"/>
    <lineage>
        <taxon>Bacteria</taxon>
        <taxon>Bacillati</taxon>
        <taxon>Bacillota</taxon>
        <taxon>Clostridia</taxon>
        <taxon>Peptostreptococcales</taxon>
        <taxon>Natronincolaceae</taxon>
        <taxon>Anaerovirgula</taxon>
    </lineage>
</organism>
<gene>
    <name evidence="8" type="primary">murE</name>
    <name evidence="13" type="ORF">SAMN05446037_1001385</name>
</gene>
<evidence type="ECO:0000259" key="11">
    <source>
        <dbReference type="Pfam" id="PF02875"/>
    </source>
</evidence>
<evidence type="ECO:0000313" key="14">
    <source>
        <dbReference type="Proteomes" id="UP000198304"/>
    </source>
</evidence>
<keyword evidence="5 8" id="KW-0573">Peptidoglycan synthesis</keyword>
<comment type="PTM">
    <text evidence="8">Carboxylation is probably crucial for Mg(2+) binding and, consequently, for the gamma-phosphate positioning of ATP.</text>
</comment>
<keyword evidence="8 13" id="KW-0436">Ligase</keyword>
<dbReference type="InterPro" id="IPR005761">
    <property type="entry name" value="UDP-N-AcMur-Glu-dNH2Pim_ligase"/>
</dbReference>
<dbReference type="NCBIfam" id="NF001126">
    <property type="entry name" value="PRK00139.1-4"/>
    <property type="match status" value="1"/>
</dbReference>
<dbReference type="GO" id="GO:0016881">
    <property type="term" value="F:acid-amino acid ligase activity"/>
    <property type="evidence" value="ECO:0007669"/>
    <property type="project" value="UniProtKB-UniRule"/>
</dbReference>
<dbReference type="SUPFAM" id="SSF63418">
    <property type="entry name" value="MurE/MurF N-terminal domain"/>
    <property type="match status" value="1"/>
</dbReference>
<evidence type="ECO:0000256" key="7">
    <source>
        <dbReference type="ARBA" id="ARBA00023316"/>
    </source>
</evidence>
<evidence type="ECO:0000313" key="13">
    <source>
        <dbReference type="EMBL" id="SNR91388.1"/>
    </source>
</evidence>
<proteinExistence type="inferred from homology"/>
<keyword evidence="8" id="KW-0963">Cytoplasm</keyword>
<comment type="similarity">
    <text evidence="2 8">Belongs to the MurCDEF family. MurE subfamily.</text>
</comment>
<dbReference type="Pfam" id="PF02875">
    <property type="entry name" value="Mur_ligase_C"/>
    <property type="match status" value="1"/>
</dbReference>
<dbReference type="UniPathway" id="UPA00219"/>
<evidence type="ECO:0000256" key="6">
    <source>
        <dbReference type="ARBA" id="ARBA00023306"/>
    </source>
</evidence>
<dbReference type="Gene3D" id="3.90.190.20">
    <property type="entry name" value="Mur ligase, C-terminal domain"/>
    <property type="match status" value="1"/>
</dbReference>
<accession>A0A239A8H8</accession>
<comment type="cofactor">
    <cofactor evidence="8">
        <name>Mg(2+)</name>
        <dbReference type="ChEBI" id="CHEBI:18420"/>
    </cofactor>
</comment>
<keyword evidence="8" id="KW-0547">Nucleotide-binding</keyword>
<feature type="binding site" evidence="8">
    <location>
        <position position="151"/>
    </location>
    <ligand>
        <name>UDP-N-acetyl-alpha-D-muramoyl-L-alanyl-D-glutamate</name>
        <dbReference type="ChEBI" id="CHEBI:83900"/>
    </ligand>
</feature>
<name>A0A239A8H8_9FIRM</name>
<dbReference type="GO" id="GO:0071555">
    <property type="term" value="P:cell wall organization"/>
    <property type="evidence" value="ECO:0007669"/>
    <property type="project" value="UniProtKB-KW"/>
</dbReference>
<keyword evidence="7 8" id="KW-0961">Cell wall biogenesis/degradation</keyword>
<dbReference type="EC" id="6.3.2.-" evidence="8"/>
<comment type="subcellular location">
    <subcellularLocation>
        <location evidence="8 9">Cytoplasm</location>
    </subcellularLocation>
</comment>
<dbReference type="Proteomes" id="UP000198304">
    <property type="component" value="Unassembled WGS sequence"/>
</dbReference>
<evidence type="ECO:0000259" key="10">
    <source>
        <dbReference type="Pfam" id="PF01225"/>
    </source>
</evidence>
<evidence type="ECO:0000256" key="9">
    <source>
        <dbReference type="RuleBase" id="RU004135"/>
    </source>
</evidence>
<keyword evidence="4 8" id="KW-0133">Cell shape</keyword>
<dbReference type="Pfam" id="PF08245">
    <property type="entry name" value="Mur_ligase_M"/>
    <property type="match status" value="1"/>
</dbReference>
<evidence type="ECO:0000256" key="1">
    <source>
        <dbReference type="ARBA" id="ARBA00004752"/>
    </source>
</evidence>
<feature type="domain" description="Mur ligase C-terminal" evidence="11">
    <location>
        <begin position="331"/>
        <end position="461"/>
    </location>
</feature>
<dbReference type="HAMAP" id="MF_00208">
    <property type="entry name" value="MurE"/>
    <property type="match status" value="1"/>
</dbReference>